<keyword evidence="2" id="KW-1185">Reference proteome</keyword>
<sequence length="205" mass="21865">MTGRDFVSVAVRFGDRPLPMLAVLQNDDWAVRLRVADVNGDAAVQELVVAPVTHLGELLESLDLEQHWLTSGQLPSPGLTARALRELPLGALLALAQEHVQAHSTAVARPSRDDLEGVAISELKGDVLLAYTAQRYLELLTEGAGAAQKAAEEFGIRPAALNSRLARARSRGLLTSVGRGKRGGTLTSRAWSLLNSYQEAGLADG</sequence>
<gene>
    <name evidence="1" type="ORF">EV189_1656</name>
</gene>
<evidence type="ECO:0000313" key="1">
    <source>
        <dbReference type="EMBL" id="RZS89879.1"/>
    </source>
</evidence>
<dbReference type="RefSeq" id="WP_130492421.1">
    <property type="nucleotide sequence ID" value="NZ_SGXD01000002.1"/>
</dbReference>
<dbReference type="AlphaFoldDB" id="A0A4V2F4M9"/>
<comment type="caution">
    <text evidence="1">The sequence shown here is derived from an EMBL/GenBank/DDBJ whole genome shotgun (WGS) entry which is preliminary data.</text>
</comment>
<proteinExistence type="predicted"/>
<organism evidence="1 2">
    <name type="scientific">Motilibacter rhizosphaerae</name>
    <dbReference type="NCBI Taxonomy" id="598652"/>
    <lineage>
        <taxon>Bacteria</taxon>
        <taxon>Bacillati</taxon>
        <taxon>Actinomycetota</taxon>
        <taxon>Actinomycetes</taxon>
        <taxon>Motilibacterales</taxon>
        <taxon>Motilibacteraceae</taxon>
        <taxon>Motilibacter</taxon>
    </lineage>
</organism>
<accession>A0A4V2F4M9</accession>
<dbReference type="EMBL" id="SGXD01000002">
    <property type="protein sequence ID" value="RZS89879.1"/>
    <property type="molecule type" value="Genomic_DNA"/>
</dbReference>
<protein>
    <submittedName>
        <fullName evidence="1">Uncharacterized protein</fullName>
    </submittedName>
</protein>
<name>A0A4V2F4M9_9ACTN</name>
<dbReference type="Proteomes" id="UP000293638">
    <property type="component" value="Unassembled WGS sequence"/>
</dbReference>
<evidence type="ECO:0000313" key="2">
    <source>
        <dbReference type="Proteomes" id="UP000293638"/>
    </source>
</evidence>
<reference evidence="1 2" key="1">
    <citation type="submission" date="2019-02" db="EMBL/GenBank/DDBJ databases">
        <title>Genomic Encyclopedia of Type Strains, Phase IV (KMG-IV): sequencing the most valuable type-strain genomes for metagenomic binning, comparative biology and taxonomic classification.</title>
        <authorList>
            <person name="Goeker M."/>
        </authorList>
    </citation>
    <scope>NUCLEOTIDE SEQUENCE [LARGE SCALE GENOMIC DNA]</scope>
    <source>
        <strain evidence="1 2">DSM 45622</strain>
    </source>
</reference>